<dbReference type="InterPro" id="IPR043128">
    <property type="entry name" value="Rev_trsase/Diguanyl_cyclase"/>
</dbReference>
<reference evidence="5" key="2">
    <citation type="submission" date="2020-09" db="EMBL/GenBank/DDBJ databases">
        <authorList>
            <person name="Sun Q."/>
            <person name="Zhou Y."/>
        </authorList>
    </citation>
    <scope>NUCLEOTIDE SEQUENCE</scope>
    <source>
        <strain evidence="5">CGMCC 1.15367</strain>
    </source>
</reference>
<dbReference type="SMART" id="SM00267">
    <property type="entry name" value="GGDEF"/>
    <property type="match status" value="1"/>
</dbReference>
<dbReference type="InterPro" id="IPR029016">
    <property type="entry name" value="GAF-like_dom_sf"/>
</dbReference>
<protein>
    <submittedName>
        <fullName evidence="5">Bifunctional diguanylate cyclase/phosphodiesterase</fullName>
    </submittedName>
</protein>
<dbReference type="Gene3D" id="3.30.70.270">
    <property type="match status" value="1"/>
</dbReference>
<organism evidence="5 6">
    <name type="scientific">Aureimonas endophytica</name>
    <dbReference type="NCBI Taxonomy" id="2027858"/>
    <lineage>
        <taxon>Bacteria</taxon>
        <taxon>Pseudomonadati</taxon>
        <taxon>Pseudomonadota</taxon>
        <taxon>Alphaproteobacteria</taxon>
        <taxon>Hyphomicrobiales</taxon>
        <taxon>Aurantimonadaceae</taxon>
        <taxon>Aureimonas</taxon>
    </lineage>
</organism>
<sequence>MPPSVSATVVDDEAERLAALNSFKIVDTPPEKEFDRIVETAGAIFDVPIALVSLVTSDRQVFKARSGLAAASTGRDASFCAHAILGDDVFVVPDAALDILFRDNPLVTGEPFIRFYAGAPLMAPSGHRLGSLCIIDTKPRLNFSAKDRRTLQNLAALAMDRMELRRLEQVAADGVERSANIAAASPDAIVTADHDNRITSWNAAAQRMFGYSASEAIGQSLALIVPPAMRSAHTAGLARVARGEAPRLLGTTVDLAASRKDGSEFPIELSLSRWHENGAPQFGAIIRDVTGRRENETKLKRAAEFDHLTGLTNRITLFARLSETCAKNEPASVVFLDLDGFKEINDTLGHVVGDRVLQVVAERLRNTVEIEHTLARLGGDEFVVFLSGTADPIAASALGEKMIETVSLPIEIDNDLIHVGASVGIAVQAAKAWSAEQLLGNADLALYRAKAEGRGCTHLFTPELRSKALTRGDTSQQLREAWDGRAFELYYQPQVRLSDGRLTGAEALIRWNYPYVGVIMPGAFLPILETSPLAGLVGEWILRTACEQASRWRQAGHSDFRIGVNLFAAQFRGNDLAAIVQRALSDFDLPAEALELEVTENIILSNARSIIAQLTELRGMGVGIAFDDFGTGYASLTMLKEYPVTRLKIDRSFVSNIGDNRKDQAIVSAITKLAADLDLAVIAEGIETSEQATFMLGNACAHGQGYLFGRPMTTAAFEKRFLADMVRQSVA</sequence>
<dbReference type="InterPro" id="IPR013767">
    <property type="entry name" value="PAS_fold"/>
</dbReference>
<dbReference type="Pfam" id="PF01590">
    <property type="entry name" value="GAF"/>
    <property type="match status" value="1"/>
</dbReference>
<dbReference type="AlphaFoldDB" id="A0A917E619"/>
<dbReference type="CDD" id="cd01948">
    <property type="entry name" value="EAL"/>
    <property type="match status" value="1"/>
</dbReference>
<reference evidence="5" key="1">
    <citation type="journal article" date="2014" name="Int. J. Syst. Evol. Microbiol.">
        <title>Complete genome sequence of Corynebacterium casei LMG S-19264T (=DSM 44701T), isolated from a smear-ripened cheese.</title>
        <authorList>
            <consortium name="US DOE Joint Genome Institute (JGI-PGF)"/>
            <person name="Walter F."/>
            <person name="Albersmeier A."/>
            <person name="Kalinowski J."/>
            <person name="Ruckert C."/>
        </authorList>
    </citation>
    <scope>NUCLEOTIDE SEQUENCE</scope>
    <source>
        <strain evidence="5">CGMCC 1.15367</strain>
    </source>
</reference>
<dbReference type="Gene3D" id="3.30.450.20">
    <property type="entry name" value="PAS domain"/>
    <property type="match status" value="1"/>
</dbReference>
<evidence type="ECO:0000313" key="5">
    <source>
        <dbReference type="EMBL" id="GGE02967.1"/>
    </source>
</evidence>
<feature type="domain" description="GGDEF" evidence="4">
    <location>
        <begin position="329"/>
        <end position="462"/>
    </location>
</feature>
<dbReference type="InterPro" id="IPR052155">
    <property type="entry name" value="Biofilm_reg_signaling"/>
</dbReference>
<dbReference type="SMART" id="SM00052">
    <property type="entry name" value="EAL"/>
    <property type="match status" value="1"/>
</dbReference>
<feature type="domain" description="PAS" evidence="1">
    <location>
        <begin position="174"/>
        <end position="244"/>
    </location>
</feature>
<dbReference type="NCBIfam" id="TIGR00229">
    <property type="entry name" value="sensory_box"/>
    <property type="match status" value="1"/>
</dbReference>
<dbReference type="SMART" id="SM00065">
    <property type="entry name" value="GAF"/>
    <property type="match status" value="1"/>
</dbReference>
<dbReference type="NCBIfam" id="TIGR00254">
    <property type="entry name" value="GGDEF"/>
    <property type="match status" value="1"/>
</dbReference>
<evidence type="ECO:0000259" key="1">
    <source>
        <dbReference type="PROSITE" id="PS50112"/>
    </source>
</evidence>
<dbReference type="InterPro" id="IPR000014">
    <property type="entry name" value="PAS"/>
</dbReference>
<dbReference type="InterPro" id="IPR003018">
    <property type="entry name" value="GAF"/>
</dbReference>
<evidence type="ECO:0000259" key="3">
    <source>
        <dbReference type="PROSITE" id="PS50883"/>
    </source>
</evidence>
<dbReference type="PROSITE" id="PS50887">
    <property type="entry name" value="GGDEF"/>
    <property type="match status" value="1"/>
</dbReference>
<accession>A0A917E619</accession>
<evidence type="ECO:0000313" key="6">
    <source>
        <dbReference type="Proteomes" id="UP000644699"/>
    </source>
</evidence>
<dbReference type="InterPro" id="IPR000160">
    <property type="entry name" value="GGDEF_dom"/>
</dbReference>
<dbReference type="EMBL" id="BMIQ01000003">
    <property type="protein sequence ID" value="GGE02967.1"/>
    <property type="molecule type" value="Genomic_DNA"/>
</dbReference>
<dbReference type="InterPro" id="IPR001633">
    <property type="entry name" value="EAL_dom"/>
</dbReference>
<comment type="caution">
    <text evidence="5">The sequence shown here is derived from an EMBL/GenBank/DDBJ whole genome shotgun (WGS) entry which is preliminary data.</text>
</comment>
<proteinExistence type="predicted"/>
<dbReference type="SUPFAM" id="SSF55781">
    <property type="entry name" value="GAF domain-like"/>
    <property type="match status" value="1"/>
</dbReference>
<dbReference type="SMART" id="SM00091">
    <property type="entry name" value="PAS"/>
    <property type="match status" value="1"/>
</dbReference>
<dbReference type="PANTHER" id="PTHR44757">
    <property type="entry name" value="DIGUANYLATE CYCLASE DGCP"/>
    <property type="match status" value="1"/>
</dbReference>
<keyword evidence="6" id="KW-1185">Reference proteome</keyword>
<evidence type="ECO:0000259" key="2">
    <source>
        <dbReference type="PROSITE" id="PS50113"/>
    </source>
</evidence>
<dbReference type="PANTHER" id="PTHR44757:SF2">
    <property type="entry name" value="BIOFILM ARCHITECTURE MAINTENANCE PROTEIN MBAA"/>
    <property type="match status" value="1"/>
</dbReference>
<dbReference type="CDD" id="cd01949">
    <property type="entry name" value="GGDEF"/>
    <property type="match status" value="1"/>
</dbReference>
<dbReference type="CDD" id="cd00130">
    <property type="entry name" value="PAS"/>
    <property type="match status" value="1"/>
</dbReference>
<dbReference type="SUPFAM" id="SSF141868">
    <property type="entry name" value="EAL domain-like"/>
    <property type="match status" value="1"/>
</dbReference>
<dbReference type="GO" id="GO:0006355">
    <property type="term" value="P:regulation of DNA-templated transcription"/>
    <property type="evidence" value="ECO:0007669"/>
    <property type="project" value="InterPro"/>
</dbReference>
<dbReference type="Pfam" id="PF00563">
    <property type="entry name" value="EAL"/>
    <property type="match status" value="1"/>
</dbReference>
<dbReference type="InterPro" id="IPR029787">
    <property type="entry name" value="Nucleotide_cyclase"/>
</dbReference>
<dbReference type="RefSeq" id="WP_188908435.1">
    <property type="nucleotide sequence ID" value="NZ_BMIQ01000003.1"/>
</dbReference>
<dbReference type="Proteomes" id="UP000644699">
    <property type="component" value="Unassembled WGS sequence"/>
</dbReference>
<feature type="domain" description="PAC" evidence="2">
    <location>
        <begin position="251"/>
        <end position="301"/>
    </location>
</feature>
<dbReference type="Gene3D" id="3.30.450.40">
    <property type="match status" value="1"/>
</dbReference>
<dbReference type="SUPFAM" id="SSF55073">
    <property type="entry name" value="Nucleotide cyclase"/>
    <property type="match status" value="1"/>
</dbReference>
<evidence type="ECO:0000259" key="4">
    <source>
        <dbReference type="PROSITE" id="PS50887"/>
    </source>
</evidence>
<dbReference type="Gene3D" id="3.20.20.450">
    <property type="entry name" value="EAL domain"/>
    <property type="match status" value="1"/>
</dbReference>
<gene>
    <name evidence="5" type="ORF">GCM10011390_22270</name>
</gene>
<dbReference type="Pfam" id="PF00989">
    <property type="entry name" value="PAS"/>
    <property type="match status" value="1"/>
</dbReference>
<feature type="domain" description="EAL" evidence="3">
    <location>
        <begin position="471"/>
        <end position="725"/>
    </location>
</feature>
<dbReference type="InterPro" id="IPR035965">
    <property type="entry name" value="PAS-like_dom_sf"/>
</dbReference>
<dbReference type="PROSITE" id="PS50113">
    <property type="entry name" value="PAC"/>
    <property type="match status" value="1"/>
</dbReference>
<dbReference type="InterPro" id="IPR000700">
    <property type="entry name" value="PAS-assoc_C"/>
</dbReference>
<dbReference type="SUPFAM" id="SSF55785">
    <property type="entry name" value="PYP-like sensor domain (PAS domain)"/>
    <property type="match status" value="1"/>
</dbReference>
<name>A0A917E619_9HYPH</name>
<dbReference type="PROSITE" id="PS50112">
    <property type="entry name" value="PAS"/>
    <property type="match status" value="1"/>
</dbReference>
<dbReference type="PROSITE" id="PS50883">
    <property type="entry name" value="EAL"/>
    <property type="match status" value="1"/>
</dbReference>
<dbReference type="InterPro" id="IPR035919">
    <property type="entry name" value="EAL_sf"/>
</dbReference>
<dbReference type="Pfam" id="PF00990">
    <property type="entry name" value="GGDEF"/>
    <property type="match status" value="1"/>
</dbReference>